<dbReference type="PANTHER" id="PTHR40265:SF1">
    <property type="entry name" value="GLYOXALASE-LIKE DOMAIN-CONTAINING PROTEIN"/>
    <property type="match status" value="1"/>
</dbReference>
<dbReference type="Proteomes" id="UP001056500">
    <property type="component" value="Chromosome"/>
</dbReference>
<accession>A0ABY4WNH5</accession>
<evidence type="ECO:0000313" key="2">
    <source>
        <dbReference type="EMBL" id="USG67637.1"/>
    </source>
</evidence>
<gene>
    <name evidence="2" type="ORF">NDK47_10315</name>
</gene>
<dbReference type="Gene3D" id="3.10.180.10">
    <property type="entry name" value="2,3-Dihydroxybiphenyl 1,2-Dioxygenase, domain 1"/>
    <property type="match status" value="1"/>
</dbReference>
<organism evidence="2 3">
    <name type="scientific">Brevibacillus ruminantium</name>
    <dbReference type="NCBI Taxonomy" id="2950604"/>
    <lineage>
        <taxon>Bacteria</taxon>
        <taxon>Bacillati</taxon>
        <taxon>Bacillota</taxon>
        <taxon>Bacilli</taxon>
        <taxon>Bacillales</taxon>
        <taxon>Paenibacillaceae</taxon>
        <taxon>Brevibacillus</taxon>
    </lineage>
</organism>
<dbReference type="InterPro" id="IPR025870">
    <property type="entry name" value="Glyoxalase-like_dom"/>
</dbReference>
<reference evidence="2" key="1">
    <citation type="submission" date="2022-06" db="EMBL/GenBank/DDBJ databases">
        <title>Genome sequencing of Brevibacillus sp. BB3-R1.</title>
        <authorList>
            <person name="Heo J."/>
            <person name="Lee D."/>
            <person name="Won M."/>
            <person name="Han B.-H."/>
            <person name="Hong S.-B."/>
            <person name="Kwon S.-W."/>
        </authorList>
    </citation>
    <scope>NUCLEOTIDE SEQUENCE</scope>
    <source>
        <strain evidence="2">BB3-R1</strain>
    </source>
</reference>
<dbReference type="EMBL" id="CP098755">
    <property type="protein sequence ID" value="USG67637.1"/>
    <property type="molecule type" value="Genomic_DNA"/>
</dbReference>
<dbReference type="SUPFAM" id="SSF54593">
    <property type="entry name" value="Glyoxalase/Bleomycin resistance protein/Dihydroxybiphenyl dioxygenase"/>
    <property type="match status" value="1"/>
</dbReference>
<dbReference type="PANTHER" id="PTHR40265">
    <property type="entry name" value="BLL2707 PROTEIN"/>
    <property type="match status" value="1"/>
</dbReference>
<dbReference type="InterPro" id="IPR029068">
    <property type="entry name" value="Glyas_Bleomycin-R_OHBP_Dase"/>
</dbReference>
<feature type="domain" description="Glyoxalase-like" evidence="1">
    <location>
        <begin position="5"/>
        <end position="195"/>
    </location>
</feature>
<protein>
    <submittedName>
        <fullName evidence="2">VOC family protein</fullName>
    </submittedName>
</protein>
<name>A0ABY4WNH5_9BACL</name>
<dbReference type="Pfam" id="PF13468">
    <property type="entry name" value="Glyoxalase_3"/>
    <property type="match status" value="1"/>
</dbReference>
<evidence type="ECO:0000313" key="3">
    <source>
        <dbReference type="Proteomes" id="UP001056500"/>
    </source>
</evidence>
<sequence>MKLSFDHLVHFLYRPPVEAGVRLQQVGFHTTAGGRHESWGTCNSLSYFGLSYVEFLSVEFPDVAAVAENPLVRQLICDQHLGEGMGQIALRTHEIERWAEHFQRQGYLVTGPLLGSRRRDDGSVIQWKMLFAEEPNKNRRIPFLIEWADTDENRLHDLSGRGVIAPHPNHVREISYIAIAVEKLDEAAQAWQDWFGMDVGEAFHDERLEAICRRVPCAGGDLLLCQPVGAGIVKAALSSRGERPFLIRFAGSDAGQNEMIFGSRYEW</sequence>
<evidence type="ECO:0000259" key="1">
    <source>
        <dbReference type="Pfam" id="PF13468"/>
    </source>
</evidence>
<proteinExistence type="predicted"/>
<dbReference type="RefSeq" id="WP_251874736.1">
    <property type="nucleotide sequence ID" value="NZ_CP098755.1"/>
</dbReference>
<keyword evidence="3" id="KW-1185">Reference proteome</keyword>